<evidence type="ECO:0000256" key="1">
    <source>
        <dbReference type="SAM" id="MobiDB-lite"/>
    </source>
</evidence>
<dbReference type="AlphaFoldDB" id="A0A8H7RQZ8"/>
<gene>
    <name evidence="2" type="ORF">INT45_009300</name>
</gene>
<evidence type="ECO:0000313" key="2">
    <source>
        <dbReference type="EMBL" id="KAG2215576.1"/>
    </source>
</evidence>
<dbReference type="EMBL" id="JAEPRB010000505">
    <property type="protein sequence ID" value="KAG2215576.1"/>
    <property type="molecule type" value="Genomic_DNA"/>
</dbReference>
<dbReference type="OrthoDB" id="2300210at2759"/>
<name>A0A8H7RQZ8_9FUNG</name>
<evidence type="ECO:0000313" key="3">
    <source>
        <dbReference type="Proteomes" id="UP000646827"/>
    </source>
</evidence>
<keyword evidence="3" id="KW-1185">Reference proteome</keyword>
<feature type="region of interest" description="Disordered" evidence="1">
    <location>
        <begin position="1"/>
        <end position="23"/>
    </location>
</feature>
<sequence>METNSNIPNNQSRSPSSSAPVMWHTNFTLGEDGSMVSIPNQEHSATPEALSQHGTYNIEDTLHGEEEQECERSSLLEERCMMLMEEHRQKKESLALELGVSLEEVEKRCGNHLAKLLTTTKTRSGWNSFISTKRQEELDSAEANQARLAEETMEERIKRYSAAYKEPGVAAQFKLVAEKFNWDTGLKGYVSNADMTEKAYEIRANYVADAYKRIEESIMYLQLETGIENFVCFGFPFLRRPNNTFSPYNQLLMTDYALYVPNGPMFGGDEGDSQPKSAAKTKKRKTTKDDEQAPSFGQLKSVIPWTDIRNNTDRYIVLDSIPEGVRFAEPSKELKAKNDLGKNERILLAETLERGQVILKKKADFIHLTVHHNAKEQSYHVSIPGSYYAV</sequence>
<organism evidence="2 3">
    <name type="scientific">Circinella minor</name>
    <dbReference type="NCBI Taxonomy" id="1195481"/>
    <lineage>
        <taxon>Eukaryota</taxon>
        <taxon>Fungi</taxon>
        <taxon>Fungi incertae sedis</taxon>
        <taxon>Mucoromycota</taxon>
        <taxon>Mucoromycotina</taxon>
        <taxon>Mucoromycetes</taxon>
        <taxon>Mucorales</taxon>
        <taxon>Lichtheimiaceae</taxon>
        <taxon>Circinella</taxon>
    </lineage>
</organism>
<protein>
    <submittedName>
        <fullName evidence="2">Uncharacterized protein</fullName>
    </submittedName>
</protein>
<dbReference type="Proteomes" id="UP000646827">
    <property type="component" value="Unassembled WGS sequence"/>
</dbReference>
<proteinExistence type="predicted"/>
<reference evidence="2 3" key="1">
    <citation type="submission" date="2020-12" db="EMBL/GenBank/DDBJ databases">
        <title>Metabolic potential, ecology and presence of endohyphal bacteria is reflected in genomic diversity of Mucoromycotina.</title>
        <authorList>
            <person name="Muszewska A."/>
            <person name="Okrasinska A."/>
            <person name="Steczkiewicz K."/>
            <person name="Drgas O."/>
            <person name="Orlowska M."/>
            <person name="Perlinska-Lenart U."/>
            <person name="Aleksandrzak-Piekarczyk T."/>
            <person name="Szatraj K."/>
            <person name="Zielenkiewicz U."/>
            <person name="Pilsyk S."/>
            <person name="Malc E."/>
            <person name="Mieczkowski P."/>
            <person name="Kruszewska J.S."/>
            <person name="Biernat P."/>
            <person name="Pawlowska J."/>
        </authorList>
    </citation>
    <scope>NUCLEOTIDE SEQUENCE [LARGE SCALE GENOMIC DNA]</scope>
    <source>
        <strain evidence="2 3">CBS 142.35</strain>
    </source>
</reference>
<feature type="region of interest" description="Disordered" evidence="1">
    <location>
        <begin position="267"/>
        <end position="293"/>
    </location>
</feature>
<comment type="caution">
    <text evidence="2">The sequence shown here is derived from an EMBL/GenBank/DDBJ whole genome shotgun (WGS) entry which is preliminary data.</text>
</comment>
<accession>A0A8H7RQZ8</accession>
<feature type="compositionally biased region" description="Polar residues" evidence="1">
    <location>
        <begin position="1"/>
        <end position="19"/>
    </location>
</feature>